<organism evidence="1 2">
    <name type="scientific">Marasmius oreades</name>
    <name type="common">fairy-ring Marasmius</name>
    <dbReference type="NCBI Taxonomy" id="181124"/>
    <lineage>
        <taxon>Eukaryota</taxon>
        <taxon>Fungi</taxon>
        <taxon>Dikarya</taxon>
        <taxon>Basidiomycota</taxon>
        <taxon>Agaricomycotina</taxon>
        <taxon>Agaricomycetes</taxon>
        <taxon>Agaricomycetidae</taxon>
        <taxon>Agaricales</taxon>
        <taxon>Marasmiineae</taxon>
        <taxon>Marasmiaceae</taxon>
        <taxon>Marasmius</taxon>
    </lineage>
</organism>
<protein>
    <submittedName>
        <fullName evidence="1">Uncharacterized protein</fullName>
    </submittedName>
</protein>
<accession>A0A9P7RSV9</accession>
<proteinExistence type="predicted"/>
<gene>
    <name evidence="1" type="ORF">E1B28_010747</name>
</gene>
<evidence type="ECO:0000313" key="1">
    <source>
        <dbReference type="EMBL" id="KAG7089037.1"/>
    </source>
</evidence>
<comment type="caution">
    <text evidence="1">The sequence shown here is derived from an EMBL/GenBank/DDBJ whole genome shotgun (WGS) entry which is preliminary data.</text>
</comment>
<sequence length="285" mass="31659">MALPPATSINYIPSVVVTAPLYSGADLCEMARRLNYQIRQAAASITDTSFEFPGEKARRPRDNEARQFIKSKMINRIYNVQKKGLGEGLLRVLLQKGLEGVMVVACSKMLATWSKDKVESEVLSNFYKSRMQQSGYWRSMTKKAAKLSFHKGVKEELLDCLNQVVNQIIDVSGRGSFELDVAIQDGIGDVCDAVMRLDKALSEDPTDDDWEVFYAFPDSEIDIETTEPNGEISGLVICPTDLGLRRAIFTNATSDIPSGSTMVEFTISHWQTILKAKALLEGDCI</sequence>
<reference evidence="1" key="1">
    <citation type="journal article" date="2021" name="Genome Biol. Evol.">
        <title>The assembled and annotated genome of the fairy-ring fungus Marasmius oreades.</title>
        <authorList>
            <person name="Hiltunen M."/>
            <person name="Ament-Velasquez S.L."/>
            <person name="Johannesson H."/>
        </authorList>
    </citation>
    <scope>NUCLEOTIDE SEQUENCE</scope>
    <source>
        <strain evidence="1">03SP1</strain>
    </source>
</reference>
<dbReference type="Proteomes" id="UP001049176">
    <property type="component" value="Chromosome 7"/>
</dbReference>
<dbReference type="EMBL" id="CM032187">
    <property type="protein sequence ID" value="KAG7089037.1"/>
    <property type="molecule type" value="Genomic_DNA"/>
</dbReference>
<name>A0A9P7RSV9_9AGAR</name>
<dbReference type="RefSeq" id="XP_043005507.1">
    <property type="nucleotide sequence ID" value="XM_043155725.1"/>
</dbReference>
<evidence type="ECO:0000313" key="2">
    <source>
        <dbReference type="Proteomes" id="UP001049176"/>
    </source>
</evidence>
<dbReference type="AlphaFoldDB" id="A0A9P7RSV9"/>
<dbReference type="GeneID" id="66079822"/>
<dbReference type="KEGG" id="more:E1B28_010747"/>
<dbReference type="OrthoDB" id="3147752at2759"/>
<keyword evidence="2" id="KW-1185">Reference proteome</keyword>